<feature type="binding site" evidence="5">
    <location>
        <position position="364"/>
    </location>
    <ligand>
        <name>S-methyl-5'-thioadenosine</name>
        <dbReference type="ChEBI" id="CHEBI:17509"/>
    </ligand>
</feature>
<reference evidence="9 10" key="1">
    <citation type="submission" date="2018-10" db="EMBL/GenBank/DDBJ databases">
        <authorList>
            <person name="Jung H.S."/>
            <person name="Jeon C.O."/>
        </authorList>
    </citation>
    <scope>NUCLEOTIDE SEQUENCE [LARGE SCALE GENOMIC DNA]</scope>
    <source>
        <strain evidence="9 10">MA-7-27</strain>
    </source>
</reference>
<dbReference type="PANTHER" id="PTHR43317:SF1">
    <property type="entry name" value="THERMOSPERMINE SYNTHASE ACAULIS5"/>
    <property type="match status" value="1"/>
</dbReference>
<organism evidence="9 10">
    <name type="scientific">Rhodophyticola porphyridii</name>
    <dbReference type="NCBI Taxonomy" id="1852017"/>
    <lineage>
        <taxon>Bacteria</taxon>
        <taxon>Pseudomonadati</taxon>
        <taxon>Pseudomonadota</taxon>
        <taxon>Alphaproteobacteria</taxon>
        <taxon>Rhodobacterales</taxon>
        <taxon>Roseobacteraceae</taxon>
        <taxon>Rhodophyticola</taxon>
    </lineage>
</organism>
<feature type="region of interest" description="Disordered" evidence="7">
    <location>
        <begin position="1"/>
        <end position="37"/>
    </location>
</feature>
<feature type="transmembrane region" description="Helical" evidence="5">
    <location>
        <begin position="130"/>
        <end position="149"/>
    </location>
</feature>
<feature type="transmembrane region" description="Helical" evidence="5">
    <location>
        <begin position="246"/>
        <end position="265"/>
    </location>
</feature>
<dbReference type="NCBIfam" id="NF002956">
    <property type="entry name" value="PRK03612.1"/>
    <property type="match status" value="1"/>
</dbReference>
<feature type="transmembrane region" description="Helical" evidence="5">
    <location>
        <begin position="217"/>
        <end position="239"/>
    </location>
</feature>
<feature type="transmembrane region" description="Helical" evidence="5">
    <location>
        <begin position="61"/>
        <end position="85"/>
    </location>
</feature>
<evidence type="ECO:0000256" key="5">
    <source>
        <dbReference type="HAMAP-Rule" id="MF_00198"/>
    </source>
</evidence>
<keyword evidence="5" id="KW-0812">Transmembrane</keyword>
<comment type="subcellular location">
    <subcellularLocation>
        <location evidence="5">Cell membrane</location>
        <topology evidence="5">Multi-pass membrane protein</topology>
    </subcellularLocation>
</comment>
<dbReference type="Proteomes" id="UP000281343">
    <property type="component" value="Unassembled WGS sequence"/>
</dbReference>
<dbReference type="GO" id="GO:0005886">
    <property type="term" value="C:plasma membrane"/>
    <property type="evidence" value="ECO:0007669"/>
    <property type="project" value="UniProtKB-SubCell"/>
</dbReference>
<dbReference type="AlphaFoldDB" id="A0A3L9Y8E2"/>
<dbReference type="PROSITE" id="PS51006">
    <property type="entry name" value="PABS_2"/>
    <property type="match status" value="1"/>
</dbReference>
<proteinExistence type="inferred from homology"/>
<feature type="transmembrane region" description="Helical" evidence="5">
    <location>
        <begin position="97"/>
        <end position="118"/>
    </location>
</feature>
<comment type="caution">
    <text evidence="5">Lacks conserved residue(s) required for the propagation of feature annotation.</text>
</comment>
<evidence type="ECO:0000256" key="4">
    <source>
        <dbReference type="ARBA" id="ARBA00023115"/>
    </source>
</evidence>
<comment type="caution">
    <text evidence="9">The sequence shown here is derived from an EMBL/GenBank/DDBJ whole genome shotgun (WGS) entry which is preliminary data.</text>
</comment>
<feature type="domain" description="PABS" evidence="8">
    <location>
        <begin position="260"/>
        <end position="503"/>
    </location>
</feature>
<comment type="similarity">
    <text evidence="1 5">Belongs to the spermidine/spermine synthase family.</text>
</comment>
<protein>
    <recommendedName>
        <fullName evidence="5">Polyamine aminopropyltransferase</fullName>
    </recommendedName>
    <alternativeName>
        <fullName evidence="5">Putrescine aminopropyltransferase</fullName>
        <shortName evidence="5">PAPT</shortName>
    </alternativeName>
    <alternativeName>
        <fullName evidence="5">Spermidine synthase</fullName>
        <shortName evidence="5">SPDS</shortName>
        <shortName evidence="5">SPDSY</shortName>
        <ecNumber evidence="5">2.5.1.16</ecNumber>
    </alternativeName>
</protein>
<name>A0A3L9Y8E2_9RHOB</name>
<comment type="catalytic activity">
    <reaction evidence="5">
        <text>S-adenosyl 3-(methylsulfanyl)propylamine + putrescine = S-methyl-5'-thioadenosine + spermidine + H(+)</text>
        <dbReference type="Rhea" id="RHEA:12721"/>
        <dbReference type="ChEBI" id="CHEBI:15378"/>
        <dbReference type="ChEBI" id="CHEBI:17509"/>
        <dbReference type="ChEBI" id="CHEBI:57443"/>
        <dbReference type="ChEBI" id="CHEBI:57834"/>
        <dbReference type="ChEBI" id="CHEBI:326268"/>
        <dbReference type="EC" id="2.5.1.16"/>
    </reaction>
</comment>
<evidence type="ECO:0000256" key="2">
    <source>
        <dbReference type="ARBA" id="ARBA00022679"/>
    </source>
</evidence>
<dbReference type="EMBL" id="RCNT01000001">
    <property type="protein sequence ID" value="RMA43785.1"/>
    <property type="molecule type" value="Genomic_DNA"/>
</dbReference>
<feature type="transmembrane region" description="Helical" evidence="5">
    <location>
        <begin position="191"/>
        <end position="211"/>
    </location>
</feature>
<evidence type="ECO:0000256" key="6">
    <source>
        <dbReference type="PROSITE-ProRule" id="PRU00354"/>
    </source>
</evidence>
<keyword evidence="2 5" id="KW-0808">Transferase</keyword>
<dbReference type="UniPathway" id="UPA00248">
    <property type="reaction ID" value="UER00314"/>
</dbReference>
<evidence type="ECO:0000256" key="1">
    <source>
        <dbReference type="ARBA" id="ARBA00007867"/>
    </source>
</evidence>
<keyword evidence="10" id="KW-1185">Reference proteome</keyword>
<feature type="binding site" evidence="5">
    <location>
        <position position="290"/>
    </location>
    <ligand>
        <name>S-methyl-5'-thioadenosine</name>
        <dbReference type="ChEBI" id="CHEBI:17509"/>
    </ligand>
</feature>
<dbReference type="GO" id="GO:0008295">
    <property type="term" value="P:spermidine biosynthetic process"/>
    <property type="evidence" value="ECO:0007669"/>
    <property type="project" value="UniProtKB-UniRule"/>
</dbReference>
<evidence type="ECO:0000256" key="3">
    <source>
        <dbReference type="ARBA" id="ARBA00023066"/>
    </source>
</evidence>
<comment type="subunit">
    <text evidence="5">Homodimer or homotetramer.</text>
</comment>
<keyword evidence="5" id="KW-1003">Cell membrane</keyword>
<keyword evidence="5" id="KW-1133">Transmembrane helix</keyword>
<comment type="function">
    <text evidence="5">Catalyzes the irreversible transfer of a propylamine group from the amino donor S-adenosylmethioninamine (decarboxy-AdoMet) to putrescine (1,4-diaminobutane) to yield spermidine.</text>
</comment>
<dbReference type="InterPro" id="IPR001045">
    <property type="entry name" value="Spermi_synthase"/>
</dbReference>
<accession>A0A3L9Y8E2</accession>
<feature type="binding site" evidence="5">
    <location>
        <begin position="398"/>
        <end position="399"/>
    </location>
    <ligand>
        <name>S-methyl-5'-thioadenosine</name>
        <dbReference type="ChEBI" id="CHEBI:17509"/>
    </ligand>
</feature>
<dbReference type="InterPro" id="IPR030374">
    <property type="entry name" value="PABS"/>
</dbReference>
<dbReference type="GO" id="GO:0010487">
    <property type="term" value="F:thermospermine synthase activity"/>
    <property type="evidence" value="ECO:0007669"/>
    <property type="project" value="UniProtKB-ARBA"/>
</dbReference>
<keyword evidence="4 5" id="KW-0620">Polyamine biosynthesis</keyword>
<dbReference type="GO" id="GO:0004766">
    <property type="term" value="F:spermidine synthase activity"/>
    <property type="evidence" value="ECO:0007669"/>
    <property type="project" value="UniProtKB-UniRule"/>
</dbReference>
<dbReference type="SUPFAM" id="SSF53335">
    <property type="entry name" value="S-adenosyl-L-methionine-dependent methyltransferases"/>
    <property type="match status" value="1"/>
</dbReference>
<feature type="active site" description="Proton acceptor" evidence="5 6">
    <location>
        <position position="416"/>
    </location>
</feature>
<evidence type="ECO:0000313" key="10">
    <source>
        <dbReference type="Proteomes" id="UP000281343"/>
    </source>
</evidence>
<evidence type="ECO:0000313" key="9">
    <source>
        <dbReference type="EMBL" id="RMA43785.1"/>
    </source>
</evidence>
<dbReference type="PANTHER" id="PTHR43317">
    <property type="entry name" value="THERMOSPERMINE SYNTHASE ACAULIS5"/>
    <property type="match status" value="1"/>
</dbReference>
<dbReference type="PROSITE" id="PS01330">
    <property type="entry name" value="PABS_1"/>
    <property type="match status" value="1"/>
</dbReference>
<evidence type="ECO:0000259" key="8">
    <source>
        <dbReference type="PROSITE" id="PS51006"/>
    </source>
</evidence>
<gene>
    <name evidence="5" type="primary">speE</name>
    <name evidence="9" type="ORF">D9R08_02345</name>
</gene>
<feature type="binding site" evidence="5">
    <location>
        <position position="320"/>
    </location>
    <ligand>
        <name>spermidine</name>
        <dbReference type="ChEBI" id="CHEBI:57834"/>
    </ligand>
</feature>
<evidence type="ECO:0000256" key="7">
    <source>
        <dbReference type="SAM" id="MobiDB-lite"/>
    </source>
</evidence>
<dbReference type="InterPro" id="IPR029063">
    <property type="entry name" value="SAM-dependent_MTases_sf"/>
</dbReference>
<dbReference type="CDD" id="cd02440">
    <property type="entry name" value="AdoMet_MTases"/>
    <property type="match status" value="1"/>
</dbReference>
<keyword evidence="5" id="KW-0472">Membrane</keyword>
<dbReference type="OrthoDB" id="9793120at2"/>
<dbReference type="Pfam" id="PF01564">
    <property type="entry name" value="Spermine_synth"/>
    <property type="match status" value="1"/>
</dbReference>
<dbReference type="HAMAP" id="MF_00198">
    <property type="entry name" value="Spermidine_synth"/>
    <property type="match status" value="1"/>
</dbReference>
<sequence length="563" mass="61381">MDRVESARSDDPLLDRQGDRRGSEHRPGRADQRGLHLDLDHHRRRHPVLTASSPSEVTPKVAWLLAATFVVAVAGLIYELIAATISSYLIGDSIRQFSFVIGVFLSAMGLGAYLSRFVGDALGGFVRAQIALGVFGGASGPILFFAYAWSGSVGLPLYGLLIIIGVLSGMEIPLITRVLKQIGAAEFRFENVLTADYIGALAASLAFPLLIIPNLSLIAASLAFGVLNLLVAGFSLWLFRDRLGSGLWLPWAGFLGLALIGLVSSDRLVSAIDARLFEDEVILSEQTPYQAITITRFDERIRLFLDQSIQFDTLDEHRYHEALVHPAMGLAPRRSDVLILGGGDGMALREVLRHDDVETVTLVDLDPRVTDLFATNPALIPLNGNAFNDPRVTVINADAWAFVAEDTAIYDVVIADLPDPKTIAVSKLYSIEFYAMLVERLSARGLFVTQAGSPTFARQAFWTIEATLAATRNPQAPGAGLATLPYHVYVPSFGDWGFVIAGPMGLTDRAPFLPANLRFLTPGVWQSARVFGLDTARLQAEVNSIQGHPLVPLYHAGWNHWFR</sequence>
<dbReference type="InterPro" id="IPR030373">
    <property type="entry name" value="PABS_CS"/>
</dbReference>
<keyword evidence="3 5" id="KW-0745">Spermidine biosynthesis</keyword>
<dbReference type="EC" id="2.5.1.16" evidence="5"/>
<dbReference type="Gene3D" id="3.40.50.150">
    <property type="entry name" value="Vaccinia Virus protein VP39"/>
    <property type="match status" value="1"/>
</dbReference>
<feature type="transmembrane region" description="Helical" evidence="5">
    <location>
        <begin position="155"/>
        <end position="179"/>
    </location>
</feature>
<comment type="pathway">
    <text evidence="5">Amine and polyamine biosynthesis; spermidine biosynthesis; spermidine from putrescine: step 1/1.</text>
</comment>
<feature type="binding site" evidence="5">
    <location>
        <position position="344"/>
    </location>
    <ligand>
        <name>spermidine</name>
        <dbReference type="ChEBI" id="CHEBI:57834"/>
    </ligand>
</feature>